<keyword evidence="1" id="KW-0472">Membrane</keyword>
<sequence>MSKTKQNYIRILFFCGLLALVATPAFAQAEILGGLVPCGTAEIPCTPCHLWTLADNLVDFLLNKIAAPLLILAFLIGGIIWLTSSGNPKQIELGKKILTSGIFGILIAFSGWLIVDTLITTIGNGAFTAPWNIMGTCPSPAAATTSTTGATTPIPTPTGVAPLDNSKNANALFVSGVLFSGNGSCVNTSGQNVSAATNLNELQKGEGLTVCQNGCSSTVLKTCTKTTNTLDPAVLQKLLLAKNATNLNFTITIIATGDHAQNSEHYQFKAVDLVPSAPTPENYSKLKDQLRVFSPGTRIECENNQGNIVAGCGIGTTHLHATIK</sequence>
<protein>
    <submittedName>
        <fullName evidence="3">Uncharacterized protein</fullName>
    </submittedName>
</protein>
<name>A0A0G1IKK5_9BACT</name>
<dbReference type="AlphaFoldDB" id="A0A0G1IKK5"/>
<evidence type="ECO:0000256" key="1">
    <source>
        <dbReference type="SAM" id="Phobius"/>
    </source>
</evidence>
<comment type="caution">
    <text evidence="3">The sequence shown here is derived from an EMBL/GenBank/DDBJ whole genome shotgun (WGS) entry which is preliminary data.</text>
</comment>
<dbReference type="EMBL" id="LCIR01000013">
    <property type="protein sequence ID" value="KKT59418.1"/>
    <property type="molecule type" value="Genomic_DNA"/>
</dbReference>
<dbReference type="Proteomes" id="UP000034087">
    <property type="component" value="Unassembled WGS sequence"/>
</dbReference>
<organism evidence="3 4">
    <name type="scientific">Candidatus Giovannonibacteria bacterium GW2011_GWA1_44_25</name>
    <dbReference type="NCBI Taxonomy" id="1618645"/>
    <lineage>
        <taxon>Bacteria</taxon>
        <taxon>Candidatus Giovannoniibacteriota</taxon>
    </lineage>
</organism>
<feature type="transmembrane region" description="Helical" evidence="1">
    <location>
        <begin position="65"/>
        <end position="85"/>
    </location>
</feature>
<evidence type="ECO:0000313" key="4">
    <source>
        <dbReference type="Proteomes" id="UP000034087"/>
    </source>
</evidence>
<keyword evidence="1" id="KW-0812">Transmembrane</keyword>
<feature type="chain" id="PRO_5002537828" evidence="2">
    <location>
        <begin position="28"/>
        <end position="324"/>
    </location>
</feature>
<dbReference type="InterPro" id="IPR043993">
    <property type="entry name" value="T4SS_pilin"/>
</dbReference>
<feature type="transmembrane region" description="Helical" evidence="1">
    <location>
        <begin position="97"/>
        <end position="115"/>
    </location>
</feature>
<reference evidence="3 4" key="1">
    <citation type="journal article" date="2015" name="Nature">
        <title>rRNA introns, odd ribosomes, and small enigmatic genomes across a large radiation of phyla.</title>
        <authorList>
            <person name="Brown C.T."/>
            <person name="Hug L.A."/>
            <person name="Thomas B.C."/>
            <person name="Sharon I."/>
            <person name="Castelle C.J."/>
            <person name="Singh A."/>
            <person name="Wilkins M.J."/>
            <person name="Williams K.H."/>
            <person name="Banfield J.F."/>
        </authorList>
    </citation>
    <scope>NUCLEOTIDE SEQUENCE [LARGE SCALE GENOMIC DNA]</scope>
</reference>
<keyword evidence="2" id="KW-0732">Signal</keyword>
<keyword evidence="1" id="KW-1133">Transmembrane helix</keyword>
<dbReference type="Pfam" id="PF18895">
    <property type="entry name" value="T4SS_pilin"/>
    <property type="match status" value="1"/>
</dbReference>
<feature type="signal peptide" evidence="2">
    <location>
        <begin position="1"/>
        <end position="27"/>
    </location>
</feature>
<proteinExistence type="predicted"/>
<gene>
    <name evidence="3" type="ORF">UW53_C0013G0019</name>
</gene>
<evidence type="ECO:0000313" key="3">
    <source>
        <dbReference type="EMBL" id="KKT59418.1"/>
    </source>
</evidence>
<accession>A0A0G1IKK5</accession>
<evidence type="ECO:0000256" key="2">
    <source>
        <dbReference type="SAM" id="SignalP"/>
    </source>
</evidence>